<accession>A0ABY7DY18</accession>
<proteinExistence type="predicted"/>
<name>A0ABY7DY18_MYAAR</name>
<dbReference type="Gene3D" id="2.10.50.10">
    <property type="entry name" value="Tumor Necrosis Factor Receptor, subunit A, domain 2"/>
    <property type="match status" value="1"/>
</dbReference>
<evidence type="ECO:0000313" key="1">
    <source>
        <dbReference type="EMBL" id="WAR01914.1"/>
    </source>
</evidence>
<keyword evidence="2" id="KW-1185">Reference proteome</keyword>
<sequence length="95" mass="10531">MLNSDDNIESGTDQPSGEVVVEACTRFHDTICGCKPGYWREEGKVGNCQKVSPCEPRYGVMKMVVKNYRYGVIAVEMLDLCKTKFSFVETGGPLS</sequence>
<protein>
    <recommendedName>
        <fullName evidence="3">EGF-like domain-containing protein</fullName>
    </recommendedName>
</protein>
<evidence type="ECO:0000313" key="2">
    <source>
        <dbReference type="Proteomes" id="UP001164746"/>
    </source>
</evidence>
<dbReference type="Proteomes" id="UP001164746">
    <property type="component" value="Chromosome 4"/>
</dbReference>
<dbReference type="EMBL" id="CP111015">
    <property type="protein sequence ID" value="WAR01914.1"/>
    <property type="molecule type" value="Genomic_DNA"/>
</dbReference>
<evidence type="ECO:0008006" key="3">
    <source>
        <dbReference type="Google" id="ProtNLM"/>
    </source>
</evidence>
<gene>
    <name evidence="1" type="ORF">MAR_008472</name>
</gene>
<organism evidence="1 2">
    <name type="scientific">Mya arenaria</name>
    <name type="common">Soft-shell clam</name>
    <dbReference type="NCBI Taxonomy" id="6604"/>
    <lineage>
        <taxon>Eukaryota</taxon>
        <taxon>Metazoa</taxon>
        <taxon>Spiralia</taxon>
        <taxon>Lophotrochozoa</taxon>
        <taxon>Mollusca</taxon>
        <taxon>Bivalvia</taxon>
        <taxon>Autobranchia</taxon>
        <taxon>Heteroconchia</taxon>
        <taxon>Euheterodonta</taxon>
        <taxon>Imparidentia</taxon>
        <taxon>Neoheterodontei</taxon>
        <taxon>Myida</taxon>
        <taxon>Myoidea</taxon>
        <taxon>Myidae</taxon>
        <taxon>Mya</taxon>
    </lineage>
</organism>
<reference evidence="1" key="1">
    <citation type="submission" date="2022-11" db="EMBL/GenBank/DDBJ databases">
        <title>Centuries of genome instability and evolution in soft-shell clam transmissible cancer (bioRxiv).</title>
        <authorList>
            <person name="Hart S.F.M."/>
            <person name="Yonemitsu M.A."/>
            <person name="Giersch R.M."/>
            <person name="Beal B.F."/>
            <person name="Arriagada G."/>
            <person name="Davis B.W."/>
            <person name="Ostrander E.A."/>
            <person name="Goff S.P."/>
            <person name="Metzger M.J."/>
        </authorList>
    </citation>
    <scope>NUCLEOTIDE SEQUENCE</scope>
    <source>
        <strain evidence="1">MELC-2E11</strain>
        <tissue evidence="1">Siphon/mantle</tissue>
    </source>
</reference>
<dbReference type="SUPFAM" id="SSF57586">
    <property type="entry name" value="TNF receptor-like"/>
    <property type="match status" value="1"/>
</dbReference>